<evidence type="ECO:0000313" key="2">
    <source>
        <dbReference type="EMBL" id="NJR80363.1"/>
    </source>
</evidence>
<feature type="transmembrane region" description="Helical" evidence="1">
    <location>
        <begin position="6"/>
        <end position="28"/>
    </location>
</feature>
<accession>A0ABX1CTS5</accession>
<evidence type="ECO:0000313" key="3">
    <source>
        <dbReference type="Proteomes" id="UP000732399"/>
    </source>
</evidence>
<evidence type="ECO:0000256" key="1">
    <source>
        <dbReference type="SAM" id="Phobius"/>
    </source>
</evidence>
<dbReference type="RefSeq" id="WP_168135919.1">
    <property type="nucleotide sequence ID" value="NZ_JAAVJH010000016.1"/>
</dbReference>
<organism evidence="2 3">
    <name type="scientific">Sphingomonas corticis</name>
    <dbReference type="NCBI Taxonomy" id="2722791"/>
    <lineage>
        <taxon>Bacteria</taxon>
        <taxon>Pseudomonadati</taxon>
        <taxon>Pseudomonadota</taxon>
        <taxon>Alphaproteobacteria</taxon>
        <taxon>Sphingomonadales</taxon>
        <taxon>Sphingomonadaceae</taxon>
        <taxon>Sphingomonas</taxon>
    </lineage>
</organism>
<reference evidence="2 3" key="1">
    <citation type="submission" date="2020-03" db="EMBL/GenBank/DDBJ databases">
        <authorList>
            <person name="Wang L."/>
            <person name="He N."/>
            <person name="Li Y."/>
            <person name="Fang Y."/>
            <person name="Zhang F."/>
        </authorList>
    </citation>
    <scope>NUCLEOTIDE SEQUENCE [LARGE SCALE GENOMIC DNA]</scope>
    <source>
        <strain evidence="2 3">36D10-4-7</strain>
    </source>
</reference>
<gene>
    <name evidence="2" type="ORF">HBH26_17425</name>
</gene>
<comment type="caution">
    <text evidence="2">The sequence shown here is derived from an EMBL/GenBank/DDBJ whole genome shotgun (WGS) entry which is preliminary data.</text>
</comment>
<sequence length="81" mass="8783">MIDPVLPLSLFAFAAAGLLLPWAAWRWLRGSYRRFSAMTPAEQEAARGRAQRRADRTTSGCLAVAAALVIAALAWVTVRGL</sequence>
<feature type="transmembrane region" description="Helical" evidence="1">
    <location>
        <begin position="57"/>
        <end position="78"/>
    </location>
</feature>
<dbReference type="Proteomes" id="UP000732399">
    <property type="component" value="Unassembled WGS sequence"/>
</dbReference>
<dbReference type="EMBL" id="JAAVJH010000016">
    <property type="protein sequence ID" value="NJR80363.1"/>
    <property type="molecule type" value="Genomic_DNA"/>
</dbReference>
<keyword evidence="1" id="KW-0812">Transmembrane</keyword>
<keyword evidence="1" id="KW-0472">Membrane</keyword>
<keyword evidence="1" id="KW-1133">Transmembrane helix</keyword>
<keyword evidence="3" id="KW-1185">Reference proteome</keyword>
<protein>
    <submittedName>
        <fullName evidence="2">Uncharacterized protein</fullName>
    </submittedName>
</protein>
<proteinExistence type="predicted"/>
<name>A0ABX1CTS5_9SPHN</name>